<protein>
    <submittedName>
        <fullName evidence="2">DUF1579 domain-containing protein</fullName>
    </submittedName>
</protein>
<keyword evidence="1" id="KW-0732">Signal</keyword>
<dbReference type="RefSeq" id="WP_161818417.1">
    <property type="nucleotide sequence ID" value="NZ_JAACJS010000012.1"/>
</dbReference>
<feature type="chain" id="PRO_5045381642" evidence="1">
    <location>
        <begin position="21"/>
        <end position="216"/>
    </location>
</feature>
<dbReference type="Proteomes" id="UP000753802">
    <property type="component" value="Unassembled WGS sequence"/>
</dbReference>
<feature type="signal peptide" evidence="1">
    <location>
        <begin position="1"/>
        <end position="20"/>
    </location>
</feature>
<gene>
    <name evidence="2" type="ORF">GWC95_09255</name>
</gene>
<sequence length="216" mass="23682">MKNIAIAICAVALLFAACKSGTTEPAKTDSTAAATASADNKSEWVPVDSATAMKAMMDAATPGKEHEMLAKMNGNWKAETTMWMAPDGPPMVSTGNVVYKMILGGRYQQMLFSGNMMGAPFEGIGTTGYDNARKVFISSWMDNQSTSVMNLDGTWDEASKTITFTGKMFCAPNGKWCDMKETFRIIDDKNQLMEMWGPDMKTGKPYKNMEIKLTKK</sequence>
<dbReference type="PROSITE" id="PS51257">
    <property type="entry name" value="PROKAR_LIPOPROTEIN"/>
    <property type="match status" value="1"/>
</dbReference>
<dbReference type="EMBL" id="JAACJS010000012">
    <property type="protein sequence ID" value="NCI50108.1"/>
    <property type="molecule type" value="Genomic_DNA"/>
</dbReference>
<organism evidence="2 3">
    <name type="scientific">Sediminibacterium roseum</name>
    <dbReference type="NCBI Taxonomy" id="1978412"/>
    <lineage>
        <taxon>Bacteria</taxon>
        <taxon>Pseudomonadati</taxon>
        <taxon>Bacteroidota</taxon>
        <taxon>Chitinophagia</taxon>
        <taxon>Chitinophagales</taxon>
        <taxon>Chitinophagaceae</taxon>
        <taxon>Sediminibacterium</taxon>
    </lineage>
</organism>
<comment type="caution">
    <text evidence="2">The sequence shown here is derived from an EMBL/GenBank/DDBJ whole genome shotgun (WGS) entry which is preliminary data.</text>
</comment>
<evidence type="ECO:0000313" key="2">
    <source>
        <dbReference type="EMBL" id="NCI50108.1"/>
    </source>
</evidence>
<dbReference type="InterPro" id="IPR011473">
    <property type="entry name" value="DUF1579"/>
</dbReference>
<reference evidence="2 3" key="1">
    <citation type="submission" date="2020-01" db="EMBL/GenBank/DDBJ databases">
        <title>Genome analysis.</title>
        <authorList>
            <person name="Wu S."/>
            <person name="Wang G."/>
        </authorList>
    </citation>
    <scope>NUCLEOTIDE SEQUENCE [LARGE SCALE GENOMIC DNA]</scope>
    <source>
        <strain evidence="2 3">SYL130</strain>
    </source>
</reference>
<accession>A0ABW9ZY47</accession>
<dbReference type="Pfam" id="PF07617">
    <property type="entry name" value="DUF1579"/>
    <property type="match status" value="1"/>
</dbReference>
<evidence type="ECO:0000313" key="3">
    <source>
        <dbReference type="Proteomes" id="UP000753802"/>
    </source>
</evidence>
<keyword evidence="3" id="KW-1185">Reference proteome</keyword>
<proteinExistence type="predicted"/>
<evidence type="ECO:0000256" key="1">
    <source>
        <dbReference type="SAM" id="SignalP"/>
    </source>
</evidence>
<name>A0ABW9ZY47_9BACT</name>